<protein>
    <recommendedName>
        <fullName evidence="2">UDENN domain-containing protein</fullName>
    </recommendedName>
</protein>
<dbReference type="InterPro" id="IPR043153">
    <property type="entry name" value="DENN_C"/>
</dbReference>
<dbReference type="EMBL" id="AZBU02000001">
    <property type="protein sequence ID" value="TMS38342.1"/>
    <property type="molecule type" value="Genomic_DNA"/>
</dbReference>
<accession>A0A4U8UY46</accession>
<dbReference type="GO" id="GO:0005085">
    <property type="term" value="F:guanyl-nucleotide exchange factor activity"/>
    <property type="evidence" value="ECO:0007669"/>
    <property type="project" value="InterPro"/>
</dbReference>
<dbReference type="PANTHER" id="PTHR13677:SF0">
    <property type="entry name" value="LD41638P"/>
    <property type="match status" value="1"/>
</dbReference>
<dbReference type="InterPro" id="IPR024224">
    <property type="entry name" value="DENND6"/>
</dbReference>
<evidence type="ECO:0000313" key="4">
    <source>
        <dbReference type="Proteomes" id="UP000298663"/>
    </source>
</evidence>
<evidence type="ECO:0000256" key="1">
    <source>
        <dbReference type="ARBA" id="ARBA00007159"/>
    </source>
</evidence>
<dbReference type="InterPro" id="IPR037516">
    <property type="entry name" value="Tripartite_DENN"/>
</dbReference>
<dbReference type="GO" id="GO:0055037">
    <property type="term" value="C:recycling endosome"/>
    <property type="evidence" value="ECO:0007669"/>
    <property type="project" value="TreeGrafter"/>
</dbReference>
<dbReference type="Proteomes" id="UP000298663">
    <property type="component" value="Unassembled WGS sequence"/>
</dbReference>
<dbReference type="OrthoDB" id="10265409at2759"/>
<comment type="similarity">
    <text evidence="1">Belongs to the DENND6 family.</text>
</comment>
<organism evidence="3 4">
    <name type="scientific">Steinernema carpocapsae</name>
    <name type="common">Entomopathogenic nematode</name>
    <dbReference type="NCBI Taxonomy" id="34508"/>
    <lineage>
        <taxon>Eukaryota</taxon>
        <taxon>Metazoa</taxon>
        <taxon>Ecdysozoa</taxon>
        <taxon>Nematoda</taxon>
        <taxon>Chromadorea</taxon>
        <taxon>Rhabditida</taxon>
        <taxon>Tylenchina</taxon>
        <taxon>Panagrolaimomorpha</taxon>
        <taxon>Strongyloidoidea</taxon>
        <taxon>Steinernematidae</taxon>
        <taxon>Steinernema</taxon>
    </lineage>
</organism>
<dbReference type="PROSITE" id="PS50211">
    <property type="entry name" value="DENN"/>
    <property type="match status" value="1"/>
</dbReference>
<name>A0A4U8UY46_STECR</name>
<gene>
    <name evidence="3" type="ORF">L596_005089</name>
</gene>
<dbReference type="STRING" id="34508.A0A4U8UY46"/>
<keyword evidence="4" id="KW-1185">Reference proteome</keyword>
<dbReference type="AlphaFoldDB" id="A0A4U8UY46"/>
<dbReference type="Gene3D" id="3.40.50.11500">
    <property type="match status" value="1"/>
</dbReference>
<dbReference type="InterPro" id="IPR018307">
    <property type="entry name" value="ABL9/DENND6_dom"/>
</dbReference>
<reference evidence="3 4" key="1">
    <citation type="journal article" date="2015" name="Genome Biol.">
        <title>Comparative genomics of Steinernema reveals deeply conserved gene regulatory networks.</title>
        <authorList>
            <person name="Dillman A.R."/>
            <person name="Macchietto M."/>
            <person name="Porter C.F."/>
            <person name="Rogers A."/>
            <person name="Williams B."/>
            <person name="Antoshechkin I."/>
            <person name="Lee M.M."/>
            <person name="Goodwin Z."/>
            <person name="Lu X."/>
            <person name="Lewis E.E."/>
            <person name="Goodrich-Blair H."/>
            <person name="Stock S.P."/>
            <person name="Adams B.J."/>
            <person name="Sternberg P.W."/>
            <person name="Mortazavi A."/>
        </authorList>
    </citation>
    <scope>NUCLEOTIDE SEQUENCE [LARGE SCALE GENOMIC DNA]</scope>
    <source>
        <strain evidence="3 4">ALL</strain>
    </source>
</reference>
<dbReference type="PANTHER" id="PTHR13677">
    <property type="entry name" value="LD41638P"/>
    <property type="match status" value="1"/>
</dbReference>
<evidence type="ECO:0000313" key="3">
    <source>
        <dbReference type="EMBL" id="TMS38342.1"/>
    </source>
</evidence>
<proteinExistence type="inferred from homology"/>
<reference evidence="3 4" key="2">
    <citation type="journal article" date="2019" name="G3 (Bethesda)">
        <title>Hybrid Assembly of the Genome of the Entomopathogenic Nematode Steinernema carpocapsae Identifies the X-Chromosome.</title>
        <authorList>
            <person name="Serra L."/>
            <person name="Macchietto M."/>
            <person name="Macias-Munoz A."/>
            <person name="McGill C.J."/>
            <person name="Rodriguez I.M."/>
            <person name="Rodriguez B."/>
            <person name="Murad R."/>
            <person name="Mortazavi A."/>
        </authorList>
    </citation>
    <scope>NUCLEOTIDE SEQUENCE [LARGE SCALE GENOMIC DNA]</scope>
    <source>
        <strain evidence="3 4">ALL</strain>
    </source>
</reference>
<evidence type="ECO:0000259" key="2">
    <source>
        <dbReference type="PROSITE" id="PS50211"/>
    </source>
</evidence>
<comment type="caution">
    <text evidence="3">The sequence shown here is derived from an EMBL/GenBank/DDBJ whole genome shotgun (WGS) entry which is preliminary data.</text>
</comment>
<feature type="domain" description="UDENN" evidence="2">
    <location>
        <begin position="25"/>
        <end position="484"/>
    </location>
</feature>
<dbReference type="Pfam" id="PF09794">
    <property type="entry name" value="Avl9"/>
    <property type="match status" value="1"/>
</dbReference>
<sequence>MTAVTDSENVEGVVPPWDGFRQWVHCICVVTFDLEIGQAIEVVYPGDAYLSSVEKTNICYLAFPDSNSCCTGEGDMNFHFRVRRSTLKLQESQQIYSERVPNSIEVDPLYYYGFVHFRQRKDPKIPRGYYQKSVVLLTVLPLVQLFTEVVEIVVHSFFDMGEAAIEAACHHIDQWPAPTPGKILSLPLIGSVLHARIPCRSDIPHRSIYAESSILESVTTLHTIYEYEIYQNLMCAINHIQLLWEVILLGQPLVIMAPSPTGCSQIVHSLISLIWPLRYFNDYRPFFTIHDSEFKEYTSKAGPPPNVILGVTNPFFTKTLQHFPHILRVGDANTGNIADAGKTFRKAWDGRTLDTKPGLYSQYKSFLSRDKSLYKKLSKSSNQSTQILNAILCRHFLELTQSFMIPLERYLSSLMPLRKHISPFRAVPQARAFDTEEFLRTIADNGPSLTCGVQGDWAGLYRQFLSSANFDGWLRSRQNDVDRQLRSIHLDVLCSSEFSKDSLSSRHEVEIVDLVLKIRDRMVEMDPVTQAEKRLQLQAQLSKVLTSVDDELKSLLLSNCDLRETVE</sequence>